<dbReference type="STRING" id="1348633.GCA_001591765_01968"/>
<evidence type="ECO:0000256" key="2">
    <source>
        <dbReference type="SAM" id="SignalP"/>
    </source>
</evidence>
<accession>A0A290PVV1</accession>
<dbReference type="EMBL" id="CP047616">
    <property type="protein sequence ID" value="QIW54105.1"/>
    <property type="molecule type" value="Genomic_DNA"/>
</dbReference>
<dbReference type="RefSeq" id="WP_096039304.1">
    <property type="nucleotide sequence ID" value="NZ_CP047616.1"/>
</dbReference>
<dbReference type="InterPro" id="IPR046254">
    <property type="entry name" value="DUF6287"/>
</dbReference>
<name>A0A290PVV1_9LACT</name>
<dbReference type="AlphaFoldDB" id="A0A290PVV1"/>
<dbReference type="KEGG" id="lrn:CMV25_01045"/>
<keyword evidence="2" id="KW-0732">Signal</keyword>
<feature type="signal peptide" evidence="2">
    <location>
        <begin position="1"/>
        <end position="22"/>
    </location>
</feature>
<sequence>MMTNRKLLALLFLSFAFLGACSNTKNHTEHSSKNQLSQGSKKKKDTISSESSPKKSSSSTSAKSETSAPKLEIPAAEQDLDIAAINQGDITTLVGKWQNGRGETVIVNPDQTVKLIDVDGISSNSLNVYTVPDSENAFDIPYVAIGEVRAIATLNLYPIDFSNPNGDQSDVSRPRLVLTQNTMNFPADLYYYRVN</sequence>
<reference evidence="3 4" key="1">
    <citation type="submission" date="2019-12" db="EMBL/GenBank/DDBJ databases">
        <title>Whole genome sequences of Lactococcus raffinolactis strains isolated from sewage.</title>
        <authorList>
            <person name="Ybazeta G."/>
            <person name="Ross M."/>
            <person name="Brabant-Kirwan D."/>
            <person name="Saleh M."/>
            <person name="Dillon J.A."/>
            <person name="Splinter K."/>
            <person name="Nokhbeh R."/>
        </authorList>
    </citation>
    <scope>NUCLEOTIDE SEQUENCE [LARGE SCALE GENOMIC DNA]</scope>
    <source>
        <strain evidence="3 4">Lr_19_5</strain>
    </source>
</reference>
<gene>
    <name evidence="3" type="ORF">GU336_08125</name>
</gene>
<proteinExistence type="predicted"/>
<dbReference type="PROSITE" id="PS51257">
    <property type="entry name" value="PROKAR_LIPOPROTEIN"/>
    <property type="match status" value="1"/>
</dbReference>
<feature type="compositionally biased region" description="Low complexity" evidence="1">
    <location>
        <begin position="48"/>
        <end position="69"/>
    </location>
</feature>
<evidence type="ECO:0000313" key="3">
    <source>
        <dbReference type="EMBL" id="QIW54105.1"/>
    </source>
</evidence>
<dbReference type="Proteomes" id="UP000501945">
    <property type="component" value="Chromosome"/>
</dbReference>
<organism evidence="3 4">
    <name type="scientific">Pseudolactococcus raffinolactis</name>
    <dbReference type="NCBI Taxonomy" id="1366"/>
    <lineage>
        <taxon>Bacteria</taxon>
        <taxon>Bacillati</taxon>
        <taxon>Bacillota</taxon>
        <taxon>Bacilli</taxon>
        <taxon>Lactobacillales</taxon>
        <taxon>Streptococcaceae</taxon>
        <taxon>Pseudolactococcus</taxon>
    </lineage>
</organism>
<evidence type="ECO:0000256" key="1">
    <source>
        <dbReference type="SAM" id="MobiDB-lite"/>
    </source>
</evidence>
<feature type="chain" id="PRO_5043388648" evidence="2">
    <location>
        <begin position="23"/>
        <end position="195"/>
    </location>
</feature>
<evidence type="ECO:0000313" key="4">
    <source>
        <dbReference type="Proteomes" id="UP000501945"/>
    </source>
</evidence>
<protein>
    <submittedName>
        <fullName evidence="3">Uncharacterized protein</fullName>
    </submittedName>
</protein>
<feature type="region of interest" description="Disordered" evidence="1">
    <location>
        <begin position="24"/>
        <end position="69"/>
    </location>
</feature>
<dbReference type="Pfam" id="PF19804">
    <property type="entry name" value="DUF6287"/>
    <property type="match status" value="1"/>
</dbReference>